<dbReference type="EMBL" id="CAJNOG010000004">
    <property type="protein sequence ID" value="CAF0728468.1"/>
    <property type="molecule type" value="Genomic_DNA"/>
</dbReference>
<dbReference type="InterPro" id="IPR002035">
    <property type="entry name" value="VWF_A"/>
</dbReference>
<name>A0A819V555_9BILA</name>
<dbReference type="Pfam" id="PF00092">
    <property type="entry name" value="VWA"/>
    <property type="match status" value="1"/>
</dbReference>
<protein>
    <recommendedName>
        <fullName evidence="1">VWFA domain-containing protein</fullName>
    </recommendedName>
</protein>
<dbReference type="EMBL" id="CAJOAZ010005427">
    <property type="protein sequence ID" value="CAF4099498.1"/>
    <property type="molecule type" value="Genomic_DNA"/>
</dbReference>
<feature type="domain" description="VWFA" evidence="1">
    <location>
        <begin position="32"/>
        <end position="214"/>
    </location>
</feature>
<dbReference type="Proteomes" id="UP000663844">
    <property type="component" value="Unassembled WGS sequence"/>
</dbReference>
<dbReference type="AlphaFoldDB" id="A0A819V555"/>
<proteinExistence type="predicted"/>
<dbReference type="PANTHER" id="PTHR24020">
    <property type="entry name" value="COLLAGEN ALPHA"/>
    <property type="match status" value="1"/>
</dbReference>
<dbReference type="SUPFAM" id="SSF53300">
    <property type="entry name" value="vWA-like"/>
    <property type="match status" value="1"/>
</dbReference>
<dbReference type="PANTHER" id="PTHR24020:SF20">
    <property type="entry name" value="PH DOMAIN-CONTAINING PROTEIN"/>
    <property type="match status" value="1"/>
</dbReference>
<evidence type="ECO:0000313" key="4">
    <source>
        <dbReference type="Proteomes" id="UP000663844"/>
    </source>
</evidence>
<evidence type="ECO:0000259" key="1">
    <source>
        <dbReference type="PROSITE" id="PS50234"/>
    </source>
</evidence>
<dbReference type="PROSITE" id="PS50234">
    <property type="entry name" value="VWFA"/>
    <property type="match status" value="1"/>
</dbReference>
<dbReference type="CDD" id="cd00198">
    <property type="entry name" value="vWFA"/>
    <property type="match status" value="1"/>
</dbReference>
<evidence type="ECO:0000313" key="3">
    <source>
        <dbReference type="EMBL" id="CAF4099498.1"/>
    </source>
</evidence>
<dbReference type="InterPro" id="IPR036465">
    <property type="entry name" value="vWFA_dom_sf"/>
</dbReference>
<comment type="caution">
    <text evidence="3">The sequence shown here is derived from an EMBL/GenBank/DDBJ whole genome shotgun (WGS) entry which is preliminary data.</text>
</comment>
<dbReference type="Gene3D" id="3.40.50.410">
    <property type="entry name" value="von Willebrand factor, type A domain"/>
    <property type="match status" value="1"/>
</dbReference>
<dbReference type="Proteomes" id="UP000663845">
    <property type="component" value="Unassembled WGS sequence"/>
</dbReference>
<dbReference type="SMART" id="SM00327">
    <property type="entry name" value="VWA"/>
    <property type="match status" value="1"/>
</dbReference>
<evidence type="ECO:0000313" key="2">
    <source>
        <dbReference type="EMBL" id="CAF0728468.1"/>
    </source>
</evidence>
<organism evidence="3 4">
    <name type="scientific">Adineta steineri</name>
    <dbReference type="NCBI Taxonomy" id="433720"/>
    <lineage>
        <taxon>Eukaryota</taxon>
        <taxon>Metazoa</taxon>
        <taxon>Spiralia</taxon>
        <taxon>Gnathifera</taxon>
        <taxon>Rotifera</taxon>
        <taxon>Eurotatoria</taxon>
        <taxon>Bdelloidea</taxon>
        <taxon>Adinetida</taxon>
        <taxon>Adinetidae</taxon>
        <taxon>Adineta</taxon>
    </lineage>
</organism>
<accession>A0A819V555</accession>
<dbReference type="InterPro" id="IPR050525">
    <property type="entry name" value="ECM_Assembly_Org"/>
</dbReference>
<gene>
    <name evidence="2" type="ORF">JYZ213_LOCUS992</name>
    <name evidence="3" type="ORF">OXD698_LOCUS35347</name>
</gene>
<reference evidence="3" key="1">
    <citation type="submission" date="2021-02" db="EMBL/GenBank/DDBJ databases">
        <authorList>
            <person name="Nowell W R."/>
        </authorList>
    </citation>
    <scope>NUCLEOTIDE SEQUENCE</scope>
</reference>
<sequence length="345" mass="38240">MVLSVQPAAINNDTGISFQSLRQDGRCDRLIDLYLVLDSSGSIPQPVFQQAKEAMKEIIQRLDVGPKKVMVTVVNYGSTVEVPVELASIPITEITVSRILTQIDNIKYIGSGTATGDALWKVYERCVTLKKCRDLHFGASRTILVFTDGQSNTGRPILAAKTDLFVKGKAEIFAVGIGNGIQDAELLTIATNEKYVRHFKDYVQLLQEINFITLEACGIPAFVVPNVRVSSEVEANDYRFYQLDTKELITRAGNSNTLGGYVEITANIKKGDIAVFTSSSDPNPKAGTSRRASWETRAGGHYYLEYIEHDSSRLYFSFLGADLQNEYDFEVRWLDMNGNIVAQIG</sequence>